<feature type="region of interest" description="Disordered" evidence="1">
    <location>
        <begin position="37"/>
        <end position="64"/>
    </location>
</feature>
<keyword evidence="2" id="KW-0732">Signal</keyword>
<evidence type="ECO:0000313" key="3">
    <source>
        <dbReference type="EMBL" id="SPC79097.1"/>
    </source>
</evidence>
<name>A0A2N9HP70_FAGSY</name>
<proteinExistence type="predicted"/>
<accession>A0A2N9HP70</accession>
<feature type="chain" id="PRO_5015084689" evidence="2">
    <location>
        <begin position="24"/>
        <end position="64"/>
    </location>
</feature>
<organism evidence="5">
    <name type="scientific">Fagus sylvatica</name>
    <name type="common">Beechnut</name>
    <dbReference type="NCBI Taxonomy" id="28930"/>
    <lineage>
        <taxon>Eukaryota</taxon>
        <taxon>Viridiplantae</taxon>
        <taxon>Streptophyta</taxon>
        <taxon>Embryophyta</taxon>
        <taxon>Tracheophyta</taxon>
        <taxon>Spermatophyta</taxon>
        <taxon>Magnoliopsida</taxon>
        <taxon>eudicotyledons</taxon>
        <taxon>Gunneridae</taxon>
        <taxon>Pentapetalae</taxon>
        <taxon>rosids</taxon>
        <taxon>fabids</taxon>
        <taxon>Fagales</taxon>
        <taxon>Fagaceae</taxon>
        <taxon>Fagus</taxon>
    </lineage>
</organism>
<evidence type="ECO:0000313" key="6">
    <source>
        <dbReference type="EMBL" id="SPD25425.1"/>
    </source>
</evidence>
<evidence type="ECO:0000313" key="4">
    <source>
        <dbReference type="EMBL" id="SPD10595.1"/>
    </source>
</evidence>
<dbReference type="EMBL" id="OIVN01000368">
    <property type="protein sequence ID" value="SPC79097.1"/>
    <property type="molecule type" value="Genomic_DNA"/>
</dbReference>
<evidence type="ECO:0000313" key="5">
    <source>
        <dbReference type="EMBL" id="SPD13464.1"/>
    </source>
</evidence>
<gene>
    <name evidence="4" type="ORF">FSB_LOCUS38477</name>
    <name evidence="5" type="ORF">FSB_LOCUS41346</name>
    <name evidence="6" type="ORF">FSB_LOCUS53307</name>
    <name evidence="3" type="ORF">FSB_LOCUS6979</name>
</gene>
<evidence type="ECO:0000256" key="1">
    <source>
        <dbReference type="SAM" id="MobiDB-lite"/>
    </source>
</evidence>
<feature type="signal peptide" evidence="2">
    <location>
        <begin position="1"/>
        <end position="23"/>
    </location>
</feature>
<dbReference type="EMBL" id="OIVN01003775">
    <property type="protein sequence ID" value="SPD13464.1"/>
    <property type="molecule type" value="Genomic_DNA"/>
</dbReference>
<dbReference type="AlphaFoldDB" id="A0A2N9HP70"/>
<dbReference type="EMBL" id="OIVN01003344">
    <property type="protein sequence ID" value="SPD10595.1"/>
    <property type="molecule type" value="Genomic_DNA"/>
</dbReference>
<reference evidence="5" key="1">
    <citation type="submission" date="2018-02" db="EMBL/GenBank/DDBJ databases">
        <authorList>
            <person name="Cohen D.B."/>
            <person name="Kent A.D."/>
        </authorList>
    </citation>
    <scope>NUCLEOTIDE SEQUENCE</scope>
</reference>
<protein>
    <submittedName>
        <fullName evidence="5">Uncharacterized protein</fullName>
    </submittedName>
</protein>
<evidence type="ECO:0000256" key="2">
    <source>
        <dbReference type="SAM" id="SignalP"/>
    </source>
</evidence>
<sequence>MFSNFAKVVLLALLIFTIKPLEATRVLVHMNSTFGATTNKVSSSHKRPTVPPSGPDDCTYIPQP</sequence>
<dbReference type="EMBL" id="OIVN01006116">
    <property type="protein sequence ID" value="SPD25425.1"/>
    <property type="molecule type" value="Genomic_DNA"/>
</dbReference>